<keyword evidence="2" id="KW-1185">Reference proteome</keyword>
<evidence type="ECO:0000313" key="1">
    <source>
        <dbReference type="EMBL" id="MFC4077722.1"/>
    </source>
</evidence>
<accession>A0ABV8JIF9</accession>
<protein>
    <submittedName>
        <fullName evidence="1">Spore germination protein</fullName>
    </submittedName>
</protein>
<sequence length="71" mass="7283">MGTLNNIFNLKIQNVSGPGSLNFGNALNIGAESNEKGVGGSSLIGDFGKTVTIEGNGYLDTDVADQNRGPL</sequence>
<proteinExistence type="predicted"/>
<reference evidence="2" key="1">
    <citation type="journal article" date="2019" name="Int. J. Syst. Evol. Microbiol.">
        <title>The Global Catalogue of Microorganisms (GCM) 10K type strain sequencing project: providing services to taxonomists for standard genome sequencing and annotation.</title>
        <authorList>
            <consortium name="The Broad Institute Genomics Platform"/>
            <consortium name="The Broad Institute Genome Sequencing Center for Infectious Disease"/>
            <person name="Wu L."/>
            <person name="Ma J."/>
        </authorList>
    </citation>
    <scope>NUCLEOTIDE SEQUENCE [LARGE SCALE GENOMIC DNA]</scope>
    <source>
        <strain evidence="2">IBRC-M 10813</strain>
    </source>
</reference>
<evidence type="ECO:0000313" key="2">
    <source>
        <dbReference type="Proteomes" id="UP001595843"/>
    </source>
</evidence>
<dbReference type="RefSeq" id="WP_380705527.1">
    <property type="nucleotide sequence ID" value="NZ_JBHSAP010000015.1"/>
</dbReference>
<dbReference type="Proteomes" id="UP001595843">
    <property type="component" value="Unassembled WGS sequence"/>
</dbReference>
<comment type="caution">
    <text evidence="1">The sequence shown here is derived from an EMBL/GenBank/DDBJ whole genome shotgun (WGS) entry which is preliminary data.</text>
</comment>
<name>A0ABV8JIF9_9BACL</name>
<gene>
    <name evidence="1" type="ORF">ACFOUO_13020</name>
</gene>
<dbReference type="InterPro" id="IPR019618">
    <property type="entry name" value="Spore_germination_GerPA"/>
</dbReference>
<organism evidence="1 2">
    <name type="scientific">Salinithrix halophila</name>
    <dbReference type="NCBI Taxonomy" id="1485204"/>
    <lineage>
        <taxon>Bacteria</taxon>
        <taxon>Bacillati</taxon>
        <taxon>Bacillota</taxon>
        <taxon>Bacilli</taxon>
        <taxon>Bacillales</taxon>
        <taxon>Thermoactinomycetaceae</taxon>
        <taxon>Salinithrix</taxon>
    </lineage>
</organism>
<dbReference type="Pfam" id="PF10676">
    <property type="entry name" value="gerPA"/>
    <property type="match status" value="1"/>
</dbReference>
<dbReference type="EMBL" id="JBHSAP010000015">
    <property type="protein sequence ID" value="MFC4077722.1"/>
    <property type="molecule type" value="Genomic_DNA"/>
</dbReference>